<protein>
    <submittedName>
        <fullName evidence="7">Guanylate kinase</fullName>
    </submittedName>
</protein>
<evidence type="ECO:0000256" key="4">
    <source>
        <dbReference type="ARBA" id="ARBA00022777"/>
    </source>
</evidence>
<dbReference type="GO" id="GO:0004385">
    <property type="term" value="F:GMP kinase activity"/>
    <property type="evidence" value="ECO:0007669"/>
    <property type="project" value="UniProtKB-EC"/>
</dbReference>
<organism evidence="7 8">
    <name type="scientific">Enterococcus faecium SD2A-2</name>
    <dbReference type="NCBI Taxonomy" id="1244154"/>
    <lineage>
        <taxon>Bacteria</taxon>
        <taxon>Bacillati</taxon>
        <taxon>Bacillota</taxon>
        <taxon>Bacilli</taxon>
        <taxon>Lactobacillales</taxon>
        <taxon>Enterococcaceae</taxon>
        <taxon>Enterococcus</taxon>
    </lineage>
</organism>
<evidence type="ECO:0000256" key="1">
    <source>
        <dbReference type="ARBA" id="ARBA00003531"/>
    </source>
</evidence>
<comment type="similarity">
    <text evidence="2">Belongs to the guanylate kinase family.</text>
</comment>
<name>A0AB73A8Y3_ENTFC</name>
<comment type="catalytic activity">
    <reaction evidence="5">
        <text>GMP + ATP = GDP + ADP</text>
        <dbReference type="Rhea" id="RHEA:20780"/>
        <dbReference type="ChEBI" id="CHEBI:30616"/>
        <dbReference type="ChEBI" id="CHEBI:58115"/>
        <dbReference type="ChEBI" id="CHEBI:58189"/>
        <dbReference type="ChEBI" id="CHEBI:456216"/>
        <dbReference type="EC" id="2.7.4.8"/>
    </reaction>
</comment>
<dbReference type="EMBL" id="ATIT01000093">
    <property type="protein sequence ID" value="EPI12254.1"/>
    <property type="molecule type" value="Genomic_DNA"/>
</dbReference>
<evidence type="ECO:0000313" key="8">
    <source>
        <dbReference type="Proteomes" id="UP000014622"/>
    </source>
</evidence>
<evidence type="ECO:0000256" key="5">
    <source>
        <dbReference type="ARBA" id="ARBA00048594"/>
    </source>
</evidence>
<dbReference type="InterPro" id="IPR027417">
    <property type="entry name" value="P-loop_NTPase"/>
</dbReference>
<feature type="domain" description="Guanylate kinase-like" evidence="6">
    <location>
        <begin position="4"/>
        <end position="183"/>
    </location>
</feature>
<dbReference type="PANTHER" id="PTHR23117">
    <property type="entry name" value="GUANYLATE KINASE-RELATED"/>
    <property type="match status" value="1"/>
</dbReference>
<dbReference type="InterPro" id="IPR008145">
    <property type="entry name" value="GK/Ca_channel_bsu"/>
</dbReference>
<comment type="caution">
    <text evidence="7">The sequence shown here is derived from an EMBL/GenBank/DDBJ whole genome shotgun (WGS) entry which is preliminary data.</text>
</comment>
<gene>
    <name evidence="7" type="ORF">D356_01704</name>
</gene>
<evidence type="ECO:0000259" key="6">
    <source>
        <dbReference type="PROSITE" id="PS50052"/>
    </source>
</evidence>
<dbReference type="AlphaFoldDB" id="A0AB73A8Y3"/>
<evidence type="ECO:0000256" key="3">
    <source>
        <dbReference type="ARBA" id="ARBA00022679"/>
    </source>
</evidence>
<accession>A0AB73A8Y3</accession>
<dbReference type="Pfam" id="PF00625">
    <property type="entry name" value="Guanylate_kin"/>
    <property type="match status" value="1"/>
</dbReference>
<dbReference type="GO" id="GO:0005829">
    <property type="term" value="C:cytosol"/>
    <property type="evidence" value="ECO:0007669"/>
    <property type="project" value="TreeGrafter"/>
</dbReference>
<dbReference type="Proteomes" id="UP000014622">
    <property type="component" value="Unassembled WGS sequence"/>
</dbReference>
<proteinExistence type="inferred from homology"/>
<reference evidence="7 8" key="1">
    <citation type="submission" date="2013-06" db="EMBL/GenBank/DDBJ databases">
        <authorList>
            <person name="Weinstock G."/>
            <person name="Sodergren E."/>
            <person name="Lobos E.A."/>
            <person name="Fulton L."/>
            <person name="Fulton R."/>
            <person name="Courtney L."/>
            <person name="Fronick C."/>
            <person name="O'Laughlin M."/>
            <person name="Godfrey J."/>
            <person name="Wilson R.M."/>
            <person name="Miner T."/>
            <person name="Farmer C."/>
            <person name="Delehaunty K."/>
            <person name="Cordes M."/>
            <person name="Minx P."/>
            <person name="Tomlinson C."/>
            <person name="Chen J."/>
            <person name="Wollam A."/>
            <person name="Pepin K.H."/>
            <person name="Bhonagiri V."/>
            <person name="Zhang X."/>
            <person name="Warren W."/>
            <person name="Mitreva M."/>
            <person name="Mardis E.R."/>
            <person name="Wilson R.K."/>
        </authorList>
    </citation>
    <scope>NUCLEOTIDE SEQUENCE [LARGE SCALE GENOMIC DNA]</scope>
    <source>
        <strain evidence="7 8">SD2A-2</strain>
    </source>
</reference>
<dbReference type="CDD" id="cd00071">
    <property type="entry name" value="GMPK"/>
    <property type="match status" value="1"/>
</dbReference>
<keyword evidence="4 7" id="KW-0418">Kinase</keyword>
<keyword evidence="3" id="KW-0808">Transferase</keyword>
<evidence type="ECO:0000313" key="7">
    <source>
        <dbReference type="EMBL" id="EPI12254.1"/>
    </source>
</evidence>
<dbReference type="SMART" id="SM00072">
    <property type="entry name" value="GuKc"/>
    <property type="match status" value="1"/>
</dbReference>
<sequence length="187" mass="21236">MMMNYCYVFIGPSGSGKTSLAEAVFQPEQKIITYTNRSPRPGEKDQVDYYFVSDDTFNQMIKRDEFAEWDQYAQHKYGSSKAEITKKLKEGNCYAVLTANGFWHLYEYFGTVVRPIFITISKETLQSRLKKRGDSPEQISARIAVHAEDLAQLERLAAIPTLLVVSNDGAFQEAADKIKKGLLIETD</sequence>
<comment type="function">
    <text evidence="1">Essential for recycling GMP and indirectly, cGMP.</text>
</comment>
<dbReference type="PANTHER" id="PTHR23117:SF13">
    <property type="entry name" value="GUANYLATE KINASE"/>
    <property type="match status" value="1"/>
</dbReference>
<evidence type="ECO:0000256" key="2">
    <source>
        <dbReference type="ARBA" id="ARBA00005790"/>
    </source>
</evidence>
<dbReference type="InterPro" id="IPR008144">
    <property type="entry name" value="Guanylate_kin-like_dom"/>
</dbReference>
<dbReference type="Gene3D" id="3.40.50.300">
    <property type="entry name" value="P-loop containing nucleotide triphosphate hydrolases"/>
    <property type="match status" value="1"/>
</dbReference>
<dbReference type="PROSITE" id="PS50052">
    <property type="entry name" value="GUANYLATE_KINASE_2"/>
    <property type="match status" value="1"/>
</dbReference>
<dbReference type="SUPFAM" id="SSF52540">
    <property type="entry name" value="P-loop containing nucleoside triphosphate hydrolases"/>
    <property type="match status" value="1"/>
</dbReference>